<keyword evidence="6" id="KW-1185">Reference proteome</keyword>
<feature type="transmembrane region" description="Helical" evidence="3">
    <location>
        <begin position="131"/>
        <end position="151"/>
    </location>
</feature>
<feature type="region of interest" description="Disordered" evidence="2">
    <location>
        <begin position="41"/>
        <end position="76"/>
    </location>
</feature>
<dbReference type="InterPro" id="IPR031989">
    <property type="entry name" value="DUF5067"/>
</dbReference>
<feature type="region of interest" description="Disordered" evidence="2">
    <location>
        <begin position="101"/>
        <end position="120"/>
    </location>
</feature>
<feature type="transmembrane region" description="Helical" evidence="3">
    <location>
        <begin position="216"/>
        <end position="237"/>
    </location>
</feature>
<protein>
    <submittedName>
        <fullName evidence="5">DUF5067 domain-containing protein</fullName>
    </submittedName>
</protein>
<keyword evidence="3" id="KW-0472">Membrane</keyword>
<evidence type="ECO:0000313" key="5">
    <source>
        <dbReference type="EMBL" id="MBY0758894.1"/>
    </source>
</evidence>
<dbReference type="EMBL" id="VIRV01000008">
    <property type="protein sequence ID" value="MBY0758894.1"/>
    <property type="molecule type" value="Genomic_DNA"/>
</dbReference>
<evidence type="ECO:0000256" key="1">
    <source>
        <dbReference type="ARBA" id="ARBA00022729"/>
    </source>
</evidence>
<sequence length="397" mass="43523">MKCPKCNSELRESKKTPGYYLCDSCKKKFSQETLARFEYAKSSAKNNESSDEQEIPETLEQPIADKEPGGTVYSNIPPEHIRQKREKEMRENYEALLNIKEDHTPLPKEENDTEGPGSFDDEEASCRGFRLLIGILSLLGAVYLGYVAFSSGNVVTFIHTQDLTGTASMLLAVCLLIGGIITLGMQAKNSITAFLLPALFFIGGSAGSAFLPGSSLIVKILIYATAAFGVFMIFCLCCAKKIHVALRILILVLLLALAGGGVFAAQKFVVKETFGSKNTLRLVTDNFTAIYEKTDIAEDYEGMDSLLVYYTITNKGEEPLVPSVAVTFKAMQDSTTLESTLVPHEKLTENESKEIKKGDSVRVCTSFRLIDRSDITLQVSESFASDGKQAETTISID</sequence>
<evidence type="ECO:0000313" key="6">
    <source>
        <dbReference type="Proteomes" id="UP000779049"/>
    </source>
</evidence>
<comment type="caution">
    <text evidence="5">The sequence shown here is derived from an EMBL/GenBank/DDBJ whole genome shotgun (WGS) entry which is preliminary data.</text>
</comment>
<keyword evidence="3" id="KW-0812">Transmembrane</keyword>
<evidence type="ECO:0000256" key="3">
    <source>
        <dbReference type="SAM" id="Phobius"/>
    </source>
</evidence>
<gene>
    <name evidence="5" type="ORF">FLB61_07310</name>
</gene>
<name>A0ABS7L7R4_9FIRM</name>
<evidence type="ECO:0000256" key="2">
    <source>
        <dbReference type="SAM" id="MobiDB-lite"/>
    </source>
</evidence>
<dbReference type="RefSeq" id="WP_221919776.1">
    <property type="nucleotide sequence ID" value="NZ_CP173660.1"/>
</dbReference>
<organism evidence="5 6">
    <name type="scientific">Sellimonas caecigallum</name>
    <dbReference type="NCBI Taxonomy" id="2592333"/>
    <lineage>
        <taxon>Bacteria</taxon>
        <taxon>Bacillati</taxon>
        <taxon>Bacillota</taxon>
        <taxon>Clostridia</taxon>
        <taxon>Lachnospirales</taxon>
        <taxon>Lachnospiraceae</taxon>
        <taxon>Sellimonas</taxon>
    </lineage>
</organism>
<keyword evidence="3" id="KW-1133">Transmembrane helix</keyword>
<accession>A0ABS7L7R4</accession>
<feature type="compositionally biased region" description="Basic and acidic residues" evidence="2">
    <location>
        <begin position="101"/>
        <end position="110"/>
    </location>
</feature>
<dbReference type="Gene3D" id="2.60.40.1240">
    <property type="match status" value="1"/>
</dbReference>
<proteinExistence type="predicted"/>
<feature type="domain" description="DUF5067" evidence="4">
    <location>
        <begin position="276"/>
        <end position="380"/>
    </location>
</feature>
<dbReference type="Proteomes" id="UP000779049">
    <property type="component" value="Unassembled WGS sequence"/>
</dbReference>
<dbReference type="Pfam" id="PF16729">
    <property type="entry name" value="DUF5067"/>
    <property type="match status" value="1"/>
</dbReference>
<dbReference type="InterPro" id="IPR029050">
    <property type="entry name" value="Immunoprotect_excell_Ig-like"/>
</dbReference>
<feature type="transmembrane region" description="Helical" evidence="3">
    <location>
        <begin position="163"/>
        <end position="184"/>
    </location>
</feature>
<feature type="transmembrane region" description="Helical" evidence="3">
    <location>
        <begin position="244"/>
        <end position="265"/>
    </location>
</feature>
<keyword evidence="1" id="KW-0732">Signal</keyword>
<evidence type="ECO:0000259" key="4">
    <source>
        <dbReference type="Pfam" id="PF16729"/>
    </source>
</evidence>
<reference evidence="5 6" key="1">
    <citation type="journal article" date="2020" name="New Microbes New Infect">
        <title>Sellimonas caecigallum sp. nov., description and genome sequence of a new member of the Sellimonas genus isolated from the cecum of feral chicken.</title>
        <authorList>
            <person name="Wongkuna S."/>
            <person name="Ghimire S."/>
            <person name="Antony L."/>
            <person name="Chankhamhaengdecha S."/>
            <person name="Janvilisri T."/>
            <person name="Scaria J."/>
        </authorList>
    </citation>
    <scope>NUCLEOTIDE SEQUENCE [LARGE SCALE GENOMIC DNA]</scope>
    <source>
        <strain evidence="5 6">SW451</strain>
    </source>
</reference>
<feature type="transmembrane region" description="Helical" evidence="3">
    <location>
        <begin position="191"/>
        <end position="210"/>
    </location>
</feature>